<reference evidence="3" key="1">
    <citation type="submission" date="2020-12" db="EMBL/GenBank/DDBJ databases">
        <title>Metabolic potential, ecology and presence of endohyphal bacteria is reflected in genomic diversity of Mucoromycotina.</title>
        <authorList>
            <person name="Muszewska A."/>
            <person name="Okrasinska A."/>
            <person name="Steczkiewicz K."/>
            <person name="Drgas O."/>
            <person name="Orlowska M."/>
            <person name="Perlinska-Lenart U."/>
            <person name="Aleksandrzak-Piekarczyk T."/>
            <person name="Szatraj K."/>
            <person name="Zielenkiewicz U."/>
            <person name="Pilsyk S."/>
            <person name="Malc E."/>
            <person name="Mieczkowski P."/>
            <person name="Kruszewska J.S."/>
            <person name="Biernat P."/>
            <person name="Pawlowska J."/>
        </authorList>
    </citation>
    <scope>NUCLEOTIDE SEQUENCE</scope>
    <source>
        <strain evidence="3">WA0000051536</strain>
    </source>
</reference>
<dbReference type="InterPro" id="IPR000300">
    <property type="entry name" value="IPPc"/>
</dbReference>
<dbReference type="EMBL" id="JAEPRA010000004">
    <property type="protein sequence ID" value="KAG2186558.1"/>
    <property type="molecule type" value="Genomic_DNA"/>
</dbReference>
<dbReference type="Gene3D" id="3.60.10.10">
    <property type="entry name" value="Endonuclease/exonuclease/phosphatase"/>
    <property type="match status" value="1"/>
</dbReference>
<feature type="compositionally biased region" description="Polar residues" evidence="1">
    <location>
        <begin position="309"/>
        <end position="327"/>
    </location>
</feature>
<dbReference type="GO" id="GO:0004439">
    <property type="term" value="F:phosphatidylinositol-4,5-bisphosphate 5-phosphatase activity"/>
    <property type="evidence" value="ECO:0007669"/>
    <property type="project" value="TreeGrafter"/>
</dbReference>
<proteinExistence type="predicted"/>
<accession>A0A8H7Q638</accession>
<feature type="region of interest" description="Disordered" evidence="1">
    <location>
        <begin position="176"/>
        <end position="356"/>
    </location>
</feature>
<dbReference type="InterPro" id="IPR015943">
    <property type="entry name" value="WD40/YVTN_repeat-like_dom_sf"/>
</dbReference>
<dbReference type="Proteomes" id="UP000612746">
    <property type="component" value="Unassembled WGS sequence"/>
</dbReference>
<dbReference type="OrthoDB" id="2248459at2759"/>
<feature type="region of interest" description="Disordered" evidence="1">
    <location>
        <begin position="417"/>
        <end position="467"/>
    </location>
</feature>
<feature type="domain" description="Inositol polyphosphate-related phosphatase" evidence="2">
    <location>
        <begin position="834"/>
        <end position="1178"/>
    </location>
</feature>
<feature type="compositionally biased region" description="Low complexity" evidence="1">
    <location>
        <begin position="426"/>
        <end position="444"/>
    </location>
</feature>
<feature type="compositionally biased region" description="Polar residues" evidence="1">
    <location>
        <begin position="446"/>
        <end position="467"/>
    </location>
</feature>
<evidence type="ECO:0000313" key="4">
    <source>
        <dbReference type="Proteomes" id="UP000612746"/>
    </source>
</evidence>
<feature type="compositionally biased region" description="Basic and acidic residues" evidence="1">
    <location>
        <begin position="222"/>
        <end position="231"/>
    </location>
</feature>
<gene>
    <name evidence="3" type="ORF">INT44_002782</name>
</gene>
<feature type="compositionally biased region" description="Low complexity" evidence="1">
    <location>
        <begin position="23"/>
        <end position="35"/>
    </location>
</feature>
<sequence>MDEPDDSTPVSFKALKERWQKQESSVSPKSVENSSRQSPLNTPPKANSGVAVTPPSKSPAPPVSKTPPPRPESVHEFGNKPPVPEARRSVPVITPEILAKKGTPPPPPSTGLARTSKPKEDMDTNVKPAQKVETAKIDNTAPKRVSMLSQQFEGTSLLQQRSGTFPSKSVAAPKETIIVSKPTKSQPEAVFERPAEVSHRQPSFDPRVDSGTFRTVMSPEQVVDKASDNSKESPSSFNNDEELDSDEDSDEEEEEEEEEGVSEGYRVGFDSGFGGIHDSYSQSPKHTNVKKKRAPPPPPPSRRTRIAQLHQNAEASPLQPSSSQVQDTLRHIPVKPMLTDQPTKPPRLDAANEKPPVSLDYNRSMHILEQPAPLLPPRPILANRTRNDFEVMDSTIMSNTTPSPKPLARARTIGAGIDAAPPLPTRPIDSRASSISRSSTIHGSTDSRTLGTSEGSLSDSPGLRRSQTIARTERLLGAKIYPDHANANRSPPYIHGSPLTVHHRGPVKLFAISGQHVITGTQSTRIYNTSTGINTATIDHTASNDINNRVCSMAFPPSLSFEDEGRYLWLGMQDGAIMVVDVLNGDIVGKRTDVHSAPITNMLRFGNEEIWTIDDAGHMNAWPVIKGSRGHTNHPLEIHPRREQVSSKLAFAINVEQQLWMASGRVLDVYDIKLSGGATNRMHTRVPNNVGNVTQLAAVPYHRGKVFVGHDDGKVTVWDTATLEITQTISLSIYGVSCMQSVGEYYLWAGYNTGMIYVYDTRPERWEVVKMWKAHGAQVLHLLLDETPLVKDNDLIQVASLDSNGTIQIWDGLLSDNWRDQAMNKRMKEYCDYRDAKILISSWNIDANKPEKFDAQDELKIREWLTSLRDPDIIVVGIQEIVDLESKKQTAKSFFSTKKKSSVPMEEEEMLTHRYRLWHNYLVHILATEYGQDCYTVVKTEQLVGLFSCIFVRTSEAGRVFDKHSTVVKTGIKVMSKSIHGNKGGIAIRFLFDHTSMCFVNCHLAAGQTHVRQRNSDAEGILQLANLEPLPQYYDVFVNGGDGAFVLDHELCFMSGDFNYRIDMGRDQVIKLLSSANKDAAYATLQDEDQLRKQKIVYPLFKLLLFKEAPIRFDPTYKYDPGTDFYDRSEKKRIPAWCDRILYRGADIKSEYYRRHEARASDHRPISSGFLVKVKTIDDQRRDRIMEKVELAWHQTLEKLIQKKKVDWLTAYGVYNQYEAQQELASANWNMMEVLQT</sequence>
<organism evidence="3 4">
    <name type="scientific">Umbelopsis vinacea</name>
    <dbReference type="NCBI Taxonomy" id="44442"/>
    <lineage>
        <taxon>Eukaryota</taxon>
        <taxon>Fungi</taxon>
        <taxon>Fungi incertae sedis</taxon>
        <taxon>Mucoromycota</taxon>
        <taxon>Mucoromycotina</taxon>
        <taxon>Umbelopsidomycetes</taxon>
        <taxon>Umbelopsidales</taxon>
        <taxon>Umbelopsidaceae</taxon>
        <taxon>Umbelopsis</taxon>
    </lineage>
</organism>
<dbReference type="SUPFAM" id="SSF50978">
    <property type="entry name" value="WD40 repeat-like"/>
    <property type="match status" value="1"/>
</dbReference>
<dbReference type="InterPro" id="IPR001680">
    <property type="entry name" value="WD40_rpt"/>
</dbReference>
<dbReference type="PANTHER" id="PTHR11200">
    <property type="entry name" value="INOSITOL 5-PHOSPHATASE"/>
    <property type="match status" value="1"/>
</dbReference>
<dbReference type="SMART" id="SM00320">
    <property type="entry name" value="WD40"/>
    <property type="match status" value="4"/>
</dbReference>
<dbReference type="Gene3D" id="2.130.10.10">
    <property type="entry name" value="YVTN repeat-like/Quinoprotein amine dehydrogenase"/>
    <property type="match status" value="2"/>
</dbReference>
<evidence type="ECO:0000259" key="2">
    <source>
        <dbReference type="SMART" id="SM00128"/>
    </source>
</evidence>
<feature type="compositionally biased region" description="Basic and acidic residues" evidence="1">
    <location>
        <begin position="190"/>
        <end position="199"/>
    </location>
</feature>
<dbReference type="SUPFAM" id="SSF56219">
    <property type="entry name" value="DNase I-like"/>
    <property type="match status" value="1"/>
</dbReference>
<evidence type="ECO:0000313" key="3">
    <source>
        <dbReference type="EMBL" id="KAG2186558.1"/>
    </source>
</evidence>
<keyword evidence="4" id="KW-1185">Reference proteome</keyword>
<dbReference type="SMART" id="SM00128">
    <property type="entry name" value="IPPc"/>
    <property type="match status" value="1"/>
</dbReference>
<dbReference type="GO" id="GO:0046856">
    <property type="term" value="P:phosphatidylinositol dephosphorylation"/>
    <property type="evidence" value="ECO:0007669"/>
    <property type="project" value="InterPro"/>
</dbReference>
<protein>
    <recommendedName>
        <fullName evidence="2">Inositol polyphosphate-related phosphatase domain-containing protein</fullName>
    </recommendedName>
</protein>
<dbReference type="InterPro" id="IPR036691">
    <property type="entry name" value="Endo/exonu/phosph_ase_sf"/>
</dbReference>
<feature type="compositionally biased region" description="Acidic residues" evidence="1">
    <location>
        <begin position="239"/>
        <end position="261"/>
    </location>
</feature>
<dbReference type="Pfam" id="PF22669">
    <property type="entry name" value="Exo_endo_phos2"/>
    <property type="match status" value="1"/>
</dbReference>
<evidence type="ECO:0000256" key="1">
    <source>
        <dbReference type="SAM" id="MobiDB-lite"/>
    </source>
</evidence>
<dbReference type="AlphaFoldDB" id="A0A8H7Q638"/>
<dbReference type="InterPro" id="IPR046985">
    <property type="entry name" value="IP5"/>
</dbReference>
<feature type="region of interest" description="Disordered" evidence="1">
    <location>
        <begin position="1"/>
        <end position="129"/>
    </location>
</feature>
<comment type="caution">
    <text evidence="3">The sequence shown here is derived from an EMBL/GenBank/DDBJ whole genome shotgun (WGS) entry which is preliminary data.</text>
</comment>
<feature type="compositionally biased region" description="Pro residues" evidence="1">
    <location>
        <begin position="56"/>
        <end position="71"/>
    </location>
</feature>
<dbReference type="InterPro" id="IPR036322">
    <property type="entry name" value="WD40_repeat_dom_sf"/>
</dbReference>
<name>A0A8H7Q638_9FUNG</name>
<dbReference type="PANTHER" id="PTHR11200:SF240">
    <property type="entry name" value="INOSITOL POLYPHOSPHATE 5-PHOSPHATASE C9G1.10C-RELATED"/>
    <property type="match status" value="1"/>
</dbReference>